<dbReference type="InterPro" id="IPR011009">
    <property type="entry name" value="Kinase-like_dom_sf"/>
</dbReference>
<dbReference type="SMART" id="SM00220">
    <property type="entry name" value="S_TKc"/>
    <property type="match status" value="1"/>
</dbReference>
<dbReference type="SUPFAM" id="SSF56112">
    <property type="entry name" value="Protein kinase-like (PK-like)"/>
    <property type="match status" value="1"/>
</dbReference>
<dbReference type="InParanoid" id="A0A6C2YNB1"/>
<dbReference type="EMBL" id="LR586016">
    <property type="protein sequence ID" value="VIP02926.1"/>
    <property type="molecule type" value="Genomic_DNA"/>
</dbReference>
<dbReference type="CDD" id="cd14014">
    <property type="entry name" value="STKc_PknB_like"/>
    <property type="match status" value="1"/>
</dbReference>
<gene>
    <name evidence="6" type="ORF">GMBLW1_10340</name>
</gene>
<reference evidence="6" key="1">
    <citation type="submission" date="2019-04" db="EMBL/GenBank/DDBJ databases">
        <authorList>
            <consortium name="Science for Life Laboratories"/>
        </authorList>
    </citation>
    <scope>NUCLEOTIDE SEQUENCE</scope>
    <source>
        <strain evidence="6">MBLW1</strain>
    </source>
</reference>
<evidence type="ECO:0000313" key="6">
    <source>
        <dbReference type="EMBL" id="VIP02926.1"/>
    </source>
</evidence>
<proteinExistence type="predicted"/>
<dbReference type="GO" id="GO:0004674">
    <property type="term" value="F:protein serine/threonine kinase activity"/>
    <property type="evidence" value="ECO:0007669"/>
    <property type="project" value="UniProtKB-KW"/>
</dbReference>
<dbReference type="SUPFAM" id="SSF48452">
    <property type="entry name" value="TPR-like"/>
    <property type="match status" value="1"/>
</dbReference>
<protein>
    <recommendedName>
        <fullName evidence="5">Protein kinase domain-containing protein</fullName>
    </recommendedName>
</protein>
<dbReference type="Pfam" id="PF00069">
    <property type="entry name" value="Pkinase"/>
    <property type="match status" value="1"/>
</dbReference>
<dbReference type="PANTHER" id="PTHR43289">
    <property type="entry name" value="MITOGEN-ACTIVATED PROTEIN KINASE KINASE KINASE 20-RELATED"/>
    <property type="match status" value="1"/>
</dbReference>
<evidence type="ECO:0000313" key="7">
    <source>
        <dbReference type="Proteomes" id="UP000464378"/>
    </source>
</evidence>
<dbReference type="Gene3D" id="1.10.510.10">
    <property type="entry name" value="Transferase(Phosphotransferase) domain 1"/>
    <property type="match status" value="1"/>
</dbReference>
<keyword evidence="2" id="KW-0547">Nucleotide-binding</keyword>
<dbReference type="GO" id="GO:0005524">
    <property type="term" value="F:ATP binding"/>
    <property type="evidence" value="ECO:0007669"/>
    <property type="project" value="UniProtKB-KW"/>
</dbReference>
<evidence type="ECO:0000259" key="5">
    <source>
        <dbReference type="PROSITE" id="PS50011"/>
    </source>
</evidence>
<evidence type="ECO:0000256" key="3">
    <source>
        <dbReference type="ARBA" id="ARBA00022777"/>
    </source>
</evidence>
<dbReference type="EMBL" id="LR593887">
    <property type="protein sequence ID" value="VTS02866.1"/>
    <property type="molecule type" value="Genomic_DNA"/>
</dbReference>
<evidence type="ECO:0000256" key="2">
    <source>
        <dbReference type="ARBA" id="ARBA00022741"/>
    </source>
</evidence>
<dbReference type="InterPro" id="IPR000719">
    <property type="entry name" value="Prot_kinase_dom"/>
</dbReference>
<evidence type="ECO:0000256" key="1">
    <source>
        <dbReference type="ARBA" id="ARBA00022679"/>
    </source>
</evidence>
<dbReference type="PANTHER" id="PTHR43289:SF6">
    <property type="entry name" value="SERINE_THREONINE-PROTEIN KINASE NEKL-3"/>
    <property type="match status" value="1"/>
</dbReference>
<dbReference type="RefSeq" id="WP_162658047.1">
    <property type="nucleotide sequence ID" value="NZ_LR593887.1"/>
</dbReference>
<accession>A0A6C2YNB1</accession>
<dbReference type="PROSITE" id="PS50011">
    <property type="entry name" value="PROTEIN_KINASE_DOM"/>
    <property type="match status" value="1"/>
</dbReference>
<organism evidence="6">
    <name type="scientific">Tuwongella immobilis</name>
    <dbReference type="NCBI Taxonomy" id="692036"/>
    <lineage>
        <taxon>Bacteria</taxon>
        <taxon>Pseudomonadati</taxon>
        <taxon>Planctomycetota</taxon>
        <taxon>Planctomycetia</taxon>
        <taxon>Gemmatales</taxon>
        <taxon>Gemmataceae</taxon>
        <taxon>Tuwongella</taxon>
    </lineage>
</organism>
<name>A0A6C2YNB1_9BACT</name>
<dbReference type="AlphaFoldDB" id="A0A6C2YNB1"/>
<keyword evidence="3 6" id="KW-0418">Kinase</keyword>
<keyword evidence="4" id="KW-0067">ATP-binding</keyword>
<dbReference type="Proteomes" id="UP000464378">
    <property type="component" value="Chromosome"/>
</dbReference>
<keyword evidence="1" id="KW-0808">Transferase</keyword>
<dbReference type="KEGG" id="tim:GMBLW1_10340"/>
<dbReference type="Gene3D" id="1.25.40.10">
    <property type="entry name" value="Tetratricopeptide repeat domain"/>
    <property type="match status" value="1"/>
</dbReference>
<feature type="domain" description="Protein kinase" evidence="5">
    <location>
        <begin position="97"/>
        <end position="388"/>
    </location>
</feature>
<dbReference type="InterPro" id="IPR011990">
    <property type="entry name" value="TPR-like_helical_dom_sf"/>
</dbReference>
<evidence type="ECO:0000256" key="4">
    <source>
        <dbReference type="ARBA" id="ARBA00022840"/>
    </source>
</evidence>
<keyword evidence="7" id="KW-1185">Reference proteome</keyword>
<dbReference type="PROSITE" id="PS00108">
    <property type="entry name" value="PROTEIN_KINASE_ST"/>
    <property type="match status" value="1"/>
</dbReference>
<dbReference type="InterPro" id="IPR008271">
    <property type="entry name" value="Ser/Thr_kinase_AS"/>
</dbReference>
<sequence length="987" mass="111508">MSPTNEPSELIEPFSDELLIQFIRRELPLAERRRIEDALDESPELDARVQQLRQRIAASVLGDPSNAPTNRAWLRNLPQQMSLEQLQSKKLPRIPDLEWHAELSYGGNASVFLASHPQHGFVAVKIVSLSHLPGAVERVVKERDYLQQCQDIPGVLRLYDSGIDPGNQLFWMTLEWAVGKSLQESLPETALPAKPHVGRPGEREAIAQHLQSVRAQAHDWVRLLRDAVGVLAAIHEKGVLHRDLKAANLLLQPEDRNRWDGSLSQCQIRVADFGAGRAIDEQPGHTLIGTPEFFPPEVLAGRAATPQSDMFQIGCLLYQFLTGGLPFTGRNAFDLMNAISYQRAPALLPDSAGELLHLERIALRCLERDPARRYRTIDALRRDFDSYLAAEYQAIQAPGYTRLRRMGWFCRRNWVALASISVLMVMSGMLLGWNRDAQKALIESGKATREFELRSIAAENLVAEKNKGELQQLITRAHDFARVGNWRESLPLYDQAIDRSEPTQQIQLKLESLPGYYAQGKIRELDQTLAELTQSLSHESPEYPLLLMHRASRAICDPAEVQKARELAARALEYDRQSPRLSQADRWFTSALARTRTRDCVDDLRQAIRVDRFHFLAQTTYSTLIAGLGHRDEAMVQAEFLESIFPDSPVADVVRSLVALTETDSEKLRAATKRAATRLAPEDLPSWKKVEKTFLGMVAIHQILVDFQPSNVFAMLRLGQLGGSVHQELSKSDHFSVLPFPSFGILIQRWRPVWDFAVNHAPSILLGQQITEQIWASLDQLIDDYPDRTLILARASNRLGVLITESGLNGDASRESLLEMGREMADAMQQPSLLNIRRMTELARAFSMFVDLGILKLVPNPDPGTRDRFRRNLSDLLPFLKVDREFAQKVPAFFGDLVMSPLTPHQFETFWGHGPAVERTFRDRQQELSDFCWLLIDQIDVESGPSQANAKLRVRLELWAESAQLTREILPMPRLAPSDNTRPTVSP</sequence>
<keyword evidence="6" id="KW-0723">Serine/threonine-protein kinase</keyword>